<evidence type="ECO:0000256" key="1">
    <source>
        <dbReference type="ARBA" id="ARBA00001974"/>
    </source>
</evidence>
<gene>
    <name evidence="7" type="ORF">pdam_00000413</name>
</gene>
<dbReference type="PANTHER" id="PTHR10961">
    <property type="entry name" value="PEROXISOMAL SARCOSINE OXIDASE"/>
    <property type="match status" value="1"/>
</dbReference>
<dbReference type="SUPFAM" id="SSF51905">
    <property type="entry name" value="FAD/NAD(P)-binding domain"/>
    <property type="match status" value="1"/>
</dbReference>
<keyword evidence="8" id="KW-1185">Reference proteome</keyword>
<feature type="domain" description="FAD dependent oxidoreductase" evidence="6">
    <location>
        <begin position="57"/>
        <end position="408"/>
    </location>
</feature>
<accession>A0A3M6UJC8</accession>
<dbReference type="GO" id="GO:0008115">
    <property type="term" value="F:sarcosine oxidase activity"/>
    <property type="evidence" value="ECO:0007669"/>
    <property type="project" value="TreeGrafter"/>
</dbReference>
<evidence type="ECO:0000313" key="8">
    <source>
        <dbReference type="Proteomes" id="UP000275408"/>
    </source>
</evidence>
<dbReference type="Pfam" id="PF01266">
    <property type="entry name" value="DAO"/>
    <property type="match status" value="1"/>
</dbReference>
<keyword evidence="5" id="KW-0560">Oxidoreductase</keyword>
<dbReference type="AlphaFoldDB" id="A0A3M6UJC8"/>
<evidence type="ECO:0000313" key="7">
    <source>
        <dbReference type="EMBL" id="RMX53634.1"/>
    </source>
</evidence>
<keyword evidence="3" id="KW-0285">Flavoprotein</keyword>
<dbReference type="Gene3D" id="3.30.9.10">
    <property type="entry name" value="D-Amino Acid Oxidase, subunit A, domain 2"/>
    <property type="match status" value="1"/>
</dbReference>
<dbReference type="STRING" id="46731.A0A3M6UJC8"/>
<dbReference type="GO" id="GO:0050660">
    <property type="term" value="F:flavin adenine dinucleotide binding"/>
    <property type="evidence" value="ECO:0007669"/>
    <property type="project" value="InterPro"/>
</dbReference>
<dbReference type="GO" id="GO:0033514">
    <property type="term" value="P:L-lysine catabolic process to acetyl-CoA via L-pipecolate"/>
    <property type="evidence" value="ECO:0007669"/>
    <property type="project" value="TreeGrafter"/>
</dbReference>
<comment type="cofactor">
    <cofactor evidence="1">
        <name>FAD</name>
        <dbReference type="ChEBI" id="CHEBI:57692"/>
    </cofactor>
</comment>
<name>A0A3M6UJC8_POCDA</name>
<dbReference type="GO" id="GO:0050031">
    <property type="term" value="F:L-pipecolate oxidase activity"/>
    <property type="evidence" value="ECO:0007669"/>
    <property type="project" value="TreeGrafter"/>
</dbReference>
<proteinExistence type="inferred from homology"/>
<protein>
    <recommendedName>
        <fullName evidence="6">FAD dependent oxidoreductase domain-containing protein</fullName>
    </recommendedName>
</protein>
<dbReference type="InterPro" id="IPR036188">
    <property type="entry name" value="FAD/NAD-bd_sf"/>
</dbReference>
<sequence length="435" mass="49578">TVPVLSIELPKNVFKSNLRRLCHRCWCGGQLHSPLPGFPRTKNTSIRAALFLLIKFPLPHWRGSSHGQTRIIRFSYVNPYYSKMVREAGEMWKEIEEKAEQEILIKTVGLLTVEGSSGENLREVRESLDAAGASYDILSNQTLKQRFPELSFPPHYKALLEHSAGILKADKCLRVLQDQFIAFGGTLRDGEGVVEIHPGSLITIKTTKDLFKAHKVILTAGPWTNKLLKPVGITLPLKPLRANVFYWKVKKTGTYSLQSGFPTFYDDTASDPRKFYALPSFEYPDMVKLETILNYPYLKRLIFLSQFGPSGGCRLPEVCMEIDPDARDWDREIEERIIQRTREYIQHHFPYLDHHEPTIVETCIYTLTPDENFVLDKHPKFSNIIIGAGFSAHGFKLGPVCGKILAQLAMNETPTHDLTPFKISRFKFSQQKSSL</sequence>
<dbReference type="EMBL" id="RCHS01001413">
    <property type="protein sequence ID" value="RMX53634.1"/>
    <property type="molecule type" value="Genomic_DNA"/>
</dbReference>
<comment type="similarity">
    <text evidence="2">Belongs to the MSOX/MTOX family.</text>
</comment>
<reference evidence="7 8" key="1">
    <citation type="journal article" date="2018" name="Sci. Rep.">
        <title>Comparative analysis of the Pocillopora damicornis genome highlights role of immune system in coral evolution.</title>
        <authorList>
            <person name="Cunning R."/>
            <person name="Bay R.A."/>
            <person name="Gillette P."/>
            <person name="Baker A.C."/>
            <person name="Traylor-Knowles N."/>
        </authorList>
    </citation>
    <scope>NUCLEOTIDE SEQUENCE [LARGE SCALE GENOMIC DNA]</scope>
    <source>
        <strain evidence="7">RSMAS</strain>
        <tissue evidence="7">Whole animal</tissue>
    </source>
</reference>
<organism evidence="7 8">
    <name type="scientific">Pocillopora damicornis</name>
    <name type="common">Cauliflower coral</name>
    <name type="synonym">Millepora damicornis</name>
    <dbReference type="NCBI Taxonomy" id="46731"/>
    <lineage>
        <taxon>Eukaryota</taxon>
        <taxon>Metazoa</taxon>
        <taxon>Cnidaria</taxon>
        <taxon>Anthozoa</taxon>
        <taxon>Hexacorallia</taxon>
        <taxon>Scleractinia</taxon>
        <taxon>Astrocoeniina</taxon>
        <taxon>Pocilloporidae</taxon>
        <taxon>Pocillopora</taxon>
    </lineage>
</organism>
<evidence type="ECO:0000256" key="3">
    <source>
        <dbReference type="ARBA" id="ARBA00022630"/>
    </source>
</evidence>
<evidence type="ECO:0000256" key="2">
    <source>
        <dbReference type="ARBA" id="ARBA00010989"/>
    </source>
</evidence>
<dbReference type="InterPro" id="IPR045170">
    <property type="entry name" value="MTOX"/>
</dbReference>
<evidence type="ECO:0000256" key="5">
    <source>
        <dbReference type="ARBA" id="ARBA00023002"/>
    </source>
</evidence>
<dbReference type="GO" id="GO:0005777">
    <property type="term" value="C:peroxisome"/>
    <property type="evidence" value="ECO:0007669"/>
    <property type="project" value="TreeGrafter"/>
</dbReference>
<feature type="non-terminal residue" evidence="7">
    <location>
        <position position="1"/>
    </location>
</feature>
<dbReference type="Proteomes" id="UP000275408">
    <property type="component" value="Unassembled WGS sequence"/>
</dbReference>
<keyword evidence="4" id="KW-0274">FAD</keyword>
<dbReference type="PANTHER" id="PTHR10961:SF46">
    <property type="entry name" value="PEROXISOMAL SARCOSINE OXIDASE"/>
    <property type="match status" value="1"/>
</dbReference>
<dbReference type="OrthoDB" id="424974at2759"/>
<evidence type="ECO:0000259" key="6">
    <source>
        <dbReference type="Pfam" id="PF01266"/>
    </source>
</evidence>
<dbReference type="Gene3D" id="3.50.50.60">
    <property type="entry name" value="FAD/NAD(P)-binding domain"/>
    <property type="match status" value="1"/>
</dbReference>
<comment type="caution">
    <text evidence="7">The sequence shown here is derived from an EMBL/GenBank/DDBJ whole genome shotgun (WGS) entry which is preliminary data.</text>
</comment>
<evidence type="ECO:0000256" key="4">
    <source>
        <dbReference type="ARBA" id="ARBA00022827"/>
    </source>
</evidence>
<dbReference type="InterPro" id="IPR006076">
    <property type="entry name" value="FAD-dep_OxRdtase"/>
</dbReference>